<dbReference type="AlphaFoldDB" id="A0A177GA27"/>
<name>A0A177GA27_9PROT</name>
<dbReference type="EMBL" id="LVHD01000017">
    <property type="protein sequence ID" value="OAG77133.1"/>
    <property type="molecule type" value="Genomic_DNA"/>
</dbReference>
<evidence type="ECO:0000256" key="1">
    <source>
        <dbReference type="SAM" id="MobiDB-lite"/>
    </source>
</evidence>
<protein>
    <submittedName>
        <fullName evidence="2">Uncharacterized protein</fullName>
    </submittedName>
</protein>
<sequence>MRCGVGHRMVEAFPLEGPVCRHGYVRRLSGITGVAPVSVPAILQFQPEGNMQRGLSVCGVCIRDQRGNAMPGGGNRSAFRRVRLLPLACEVRPRQGCPDRKHQGQPPQAADHAVRQCARG</sequence>
<gene>
    <name evidence="2" type="ORF">Amal_01671</name>
</gene>
<comment type="caution">
    <text evidence="2">The sequence shown here is derived from an EMBL/GenBank/DDBJ whole genome shotgun (WGS) entry which is preliminary data.</text>
</comment>
<evidence type="ECO:0000313" key="2">
    <source>
        <dbReference type="EMBL" id="OAG77133.1"/>
    </source>
</evidence>
<reference evidence="2 3" key="1">
    <citation type="submission" date="2016-03" db="EMBL/GenBank/DDBJ databases">
        <title>Draft genome sequence of Acetobacter malorum CECT 7742, a strain isolated from strawberry vinegar.</title>
        <authorList>
            <person name="Sainz F."/>
            <person name="Mas A."/>
            <person name="Torija M.J."/>
        </authorList>
    </citation>
    <scope>NUCLEOTIDE SEQUENCE [LARGE SCALE GENOMIC DNA]</scope>
    <source>
        <strain evidence="2 3">CECT 7742</strain>
    </source>
</reference>
<feature type="region of interest" description="Disordered" evidence="1">
    <location>
        <begin position="95"/>
        <end position="120"/>
    </location>
</feature>
<dbReference type="PATRIC" id="fig|178901.16.peg.1779"/>
<proteinExistence type="predicted"/>
<dbReference type="Proteomes" id="UP000077349">
    <property type="component" value="Unassembled WGS sequence"/>
</dbReference>
<organism evidence="2 3">
    <name type="scientific">Acetobacter malorum</name>
    <dbReference type="NCBI Taxonomy" id="178901"/>
    <lineage>
        <taxon>Bacteria</taxon>
        <taxon>Pseudomonadati</taxon>
        <taxon>Pseudomonadota</taxon>
        <taxon>Alphaproteobacteria</taxon>
        <taxon>Acetobacterales</taxon>
        <taxon>Acetobacteraceae</taxon>
        <taxon>Acetobacter</taxon>
    </lineage>
</organism>
<accession>A0A177GA27</accession>
<evidence type="ECO:0000313" key="3">
    <source>
        <dbReference type="Proteomes" id="UP000077349"/>
    </source>
</evidence>